<dbReference type="Proteomes" id="UP000747399">
    <property type="component" value="Unassembled WGS sequence"/>
</dbReference>
<protein>
    <recommendedName>
        <fullName evidence="1">tRNA (32-2'-O)-methyltransferase regulator THADA-like C-terminal TPR repeats region domain-containing protein</fullName>
    </recommendedName>
</protein>
<dbReference type="PANTHER" id="PTHR14387:SF0">
    <property type="entry name" value="DUF2428 DOMAIN-CONTAINING PROTEIN"/>
    <property type="match status" value="1"/>
</dbReference>
<dbReference type="InterPro" id="IPR051954">
    <property type="entry name" value="tRNA_methyltransferase_THADA"/>
</dbReference>
<gene>
    <name evidence="2" type="ORF">Vafri_9413</name>
</gene>
<feature type="domain" description="tRNA (32-2'-O)-methyltransferase regulator THADA-like C-terminal TPR repeats region" evidence="1">
    <location>
        <begin position="5"/>
        <end position="82"/>
    </location>
</feature>
<organism evidence="2 3">
    <name type="scientific">Volvox africanus</name>
    <dbReference type="NCBI Taxonomy" id="51714"/>
    <lineage>
        <taxon>Eukaryota</taxon>
        <taxon>Viridiplantae</taxon>
        <taxon>Chlorophyta</taxon>
        <taxon>core chlorophytes</taxon>
        <taxon>Chlorophyceae</taxon>
        <taxon>CS clade</taxon>
        <taxon>Chlamydomonadales</taxon>
        <taxon>Volvocaceae</taxon>
        <taxon>Volvox</taxon>
    </lineage>
</organism>
<keyword evidence="3" id="KW-1185">Reference proteome</keyword>
<proteinExistence type="predicted"/>
<evidence type="ECO:0000313" key="3">
    <source>
        <dbReference type="Proteomes" id="UP000747399"/>
    </source>
</evidence>
<evidence type="ECO:0000259" key="1">
    <source>
        <dbReference type="Pfam" id="PF25151"/>
    </source>
</evidence>
<dbReference type="InterPro" id="IPR056842">
    <property type="entry name" value="THADA-like_TPR_C"/>
</dbReference>
<evidence type="ECO:0000313" key="2">
    <source>
        <dbReference type="EMBL" id="GIL53784.1"/>
    </source>
</evidence>
<dbReference type="AlphaFoldDB" id="A0A8J4EYV2"/>
<feature type="non-terminal residue" evidence="2">
    <location>
        <position position="182"/>
    </location>
</feature>
<comment type="caution">
    <text evidence="2">The sequence shown here is derived from an EMBL/GenBank/DDBJ whole genome shotgun (WGS) entry which is preliminary data.</text>
</comment>
<feature type="domain" description="tRNA (32-2'-O)-methyltransferase regulator THADA-like C-terminal TPR repeats region" evidence="1">
    <location>
        <begin position="130"/>
        <end position="180"/>
    </location>
</feature>
<accession>A0A8J4EYV2</accession>
<dbReference type="GO" id="GO:0030488">
    <property type="term" value="P:tRNA methylation"/>
    <property type="evidence" value="ECO:0007669"/>
    <property type="project" value="TreeGrafter"/>
</dbReference>
<dbReference type="PANTHER" id="PTHR14387">
    <property type="entry name" value="THADA/DEATH RECEPTOR INTERACTING PROTEIN"/>
    <property type="match status" value="1"/>
</dbReference>
<sequence>PLSAEGTEFFQRYPALHGFLLAQLREAAAELEDAEAATAAAGHGGRAAAAAAALANPHPGLYPVLIILSRLKASHIRDESSVHGQQEQQLRLPQQLEQVGEEVGEAPEAEAAAVVATAAATATASVATYMGSLTPVAFTPLVQRCATAAPYAVRRLAAQALGPLVAPQDAPALLQQLLASIP</sequence>
<dbReference type="GO" id="GO:0005829">
    <property type="term" value="C:cytosol"/>
    <property type="evidence" value="ECO:0007669"/>
    <property type="project" value="TreeGrafter"/>
</dbReference>
<dbReference type="Pfam" id="PF25151">
    <property type="entry name" value="TPR_Trm732_C"/>
    <property type="match status" value="2"/>
</dbReference>
<dbReference type="EMBL" id="BNCO01000016">
    <property type="protein sequence ID" value="GIL53784.1"/>
    <property type="molecule type" value="Genomic_DNA"/>
</dbReference>
<reference evidence="2" key="1">
    <citation type="journal article" date="2021" name="Proc. Natl. Acad. Sci. U.S.A.">
        <title>Three genomes in the algal genus Volvox reveal the fate of a haploid sex-determining region after a transition to homothallism.</title>
        <authorList>
            <person name="Yamamoto K."/>
            <person name="Hamaji T."/>
            <person name="Kawai-Toyooka H."/>
            <person name="Matsuzaki R."/>
            <person name="Takahashi F."/>
            <person name="Nishimura Y."/>
            <person name="Kawachi M."/>
            <person name="Noguchi H."/>
            <person name="Minakuchi Y."/>
            <person name="Umen J.G."/>
            <person name="Toyoda A."/>
            <person name="Nozaki H."/>
        </authorList>
    </citation>
    <scope>NUCLEOTIDE SEQUENCE</scope>
    <source>
        <strain evidence="2">NIES-3780</strain>
    </source>
</reference>
<feature type="non-terminal residue" evidence="2">
    <location>
        <position position="1"/>
    </location>
</feature>
<name>A0A8J4EYV2_9CHLO</name>